<dbReference type="GO" id="GO:0016787">
    <property type="term" value="F:hydrolase activity"/>
    <property type="evidence" value="ECO:0007669"/>
    <property type="project" value="UniProtKB-KW"/>
</dbReference>
<gene>
    <name evidence="4" type="ORF">CWI84_10580</name>
</gene>
<dbReference type="InterPro" id="IPR044150">
    <property type="entry name" value="HDAC_classIV"/>
</dbReference>
<dbReference type="EMBL" id="PIQH01000010">
    <property type="protein sequence ID" value="RUO78776.1"/>
    <property type="molecule type" value="Genomic_DNA"/>
</dbReference>
<dbReference type="Pfam" id="PF00850">
    <property type="entry name" value="Hist_deacetyl"/>
    <property type="match status" value="1"/>
</dbReference>
<dbReference type="RefSeq" id="WP_126842557.1">
    <property type="nucleotide sequence ID" value="NZ_PIQH01000010.1"/>
</dbReference>
<evidence type="ECO:0000256" key="1">
    <source>
        <dbReference type="ARBA" id="ARBA00005947"/>
    </source>
</evidence>
<dbReference type="OrthoDB" id="9808367at2"/>
<dbReference type="CDD" id="cd09993">
    <property type="entry name" value="HDAC_classIV"/>
    <property type="match status" value="1"/>
</dbReference>
<dbReference type="PRINTS" id="PR01270">
    <property type="entry name" value="HDASUPER"/>
</dbReference>
<evidence type="ECO:0000256" key="2">
    <source>
        <dbReference type="ARBA" id="ARBA00022801"/>
    </source>
</evidence>
<dbReference type="AlphaFoldDB" id="A0A432ZLC4"/>
<accession>A0A432ZLC4</accession>
<evidence type="ECO:0000259" key="3">
    <source>
        <dbReference type="Pfam" id="PF00850"/>
    </source>
</evidence>
<comment type="similarity">
    <text evidence="1">Belongs to the histone deacetylase family.</text>
</comment>
<dbReference type="GO" id="GO:0004407">
    <property type="term" value="F:histone deacetylase activity"/>
    <property type="evidence" value="ECO:0007669"/>
    <property type="project" value="InterPro"/>
</dbReference>
<feature type="domain" description="Histone deacetylase" evidence="3">
    <location>
        <begin position="30"/>
        <end position="292"/>
    </location>
</feature>
<keyword evidence="2" id="KW-0378">Hydrolase</keyword>
<dbReference type="InterPro" id="IPR000286">
    <property type="entry name" value="HDACs"/>
</dbReference>
<organism evidence="4 5">
    <name type="scientific">Idiomarina tyrosinivorans</name>
    <dbReference type="NCBI Taxonomy" id="1445662"/>
    <lineage>
        <taxon>Bacteria</taxon>
        <taxon>Pseudomonadati</taxon>
        <taxon>Pseudomonadota</taxon>
        <taxon>Gammaproteobacteria</taxon>
        <taxon>Alteromonadales</taxon>
        <taxon>Idiomarinaceae</taxon>
        <taxon>Idiomarina</taxon>
    </lineage>
</organism>
<dbReference type="PANTHER" id="PTHR10625">
    <property type="entry name" value="HISTONE DEACETYLASE HDAC1-RELATED"/>
    <property type="match status" value="1"/>
</dbReference>
<keyword evidence="5" id="KW-1185">Reference proteome</keyword>
<sequence length="305" mass="34387">MKRNSTPFIYHPIYSDLVLPPRHRYPIGKYRALQQWAVRHGAKPEQWLTAQPLNWDKVATVHCRNYIRRLQNNDFTKAEWRRIGFPWSQQLLTRTLTSAGGTLQTVEVALQQQLAIHFSGGYHHAHYDWGSGFCLINDLAIAARHAVDNLGLSSVLIFDTDVHQGDGTATLFSNESRIITCSIHSQKNFPFNKAQSDIDVGVADDISEADYLQTVFDTLESAINRFQPQLVLYDAGVDIYQRDDLGKLGISLAGIYQRDLQVLGLLQQRQIATAVVIGGGYQRQLDRLVTAHGQLLRAAHHLFSA</sequence>
<evidence type="ECO:0000313" key="4">
    <source>
        <dbReference type="EMBL" id="RUO78776.1"/>
    </source>
</evidence>
<dbReference type="InterPro" id="IPR023801">
    <property type="entry name" value="His_deacetylse_dom"/>
</dbReference>
<dbReference type="GO" id="GO:0040029">
    <property type="term" value="P:epigenetic regulation of gene expression"/>
    <property type="evidence" value="ECO:0007669"/>
    <property type="project" value="TreeGrafter"/>
</dbReference>
<dbReference type="InterPro" id="IPR037138">
    <property type="entry name" value="His_deacetylse_dom_sf"/>
</dbReference>
<protein>
    <submittedName>
        <fullName evidence="4">Histone deacetylase</fullName>
    </submittedName>
</protein>
<evidence type="ECO:0000313" key="5">
    <source>
        <dbReference type="Proteomes" id="UP000287996"/>
    </source>
</evidence>
<dbReference type="SUPFAM" id="SSF52768">
    <property type="entry name" value="Arginase/deacetylase"/>
    <property type="match status" value="1"/>
</dbReference>
<dbReference type="PANTHER" id="PTHR10625:SF19">
    <property type="entry name" value="HISTONE DEACETYLASE 12"/>
    <property type="match status" value="1"/>
</dbReference>
<dbReference type="Gene3D" id="3.40.800.20">
    <property type="entry name" value="Histone deacetylase domain"/>
    <property type="match status" value="1"/>
</dbReference>
<comment type="caution">
    <text evidence="4">The sequence shown here is derived from an EMBL/GenBank/DDBJ whole genome shotgun (WGS) entry which is preliminary data.</text>
</comment>
<proteinExistence type="inferred from homology"/>
<name>A0A432ZLC4_9GAMM</name>
<dbReference type="InterPro" id="IPR023696">
    <property type="entry name" value="Ureohydrolase_dom_sf"/>
</dbReference>
<reference evidence="4 5" key="1">
    <citation type="journal article" date="2011" name="Front. Microbiol.">
        <title>Genomic signatures of strain selection and enhancement in Bacillus atrophaeus var. globigii, a historical biowarfare simulant.</title>
        <authorList>
            <person name="Gibbons H.S."/>
            <person name="Broomall S.M."/>
            <person name="McNew L.A."/>
            <person name="Daligault H."/>
            <person name="Chapman C."/>
            <person name="Bruce D."/>
            <person name="Karavis M."/>
            <person name="Krepps M."/>
            <person name="McGregor P.A."/>
            <person name="Hong C."/>
            <person name="Park K.H."/>
            <person name="Akmal A."/>
            <person name="Feldman A."/>
            <person name="Lin J.S."/>
            <person name="Chang W.E."/>
            <person name="Higgs B.W."/>
            <person name="Demirev P."/>
            <person name="Lindquist J."/>
            <person name="Liem A."/>
            <person name="Fochler E."/>
            <person name="Read T.D."/>
            <person name="Tapia R."/>
            <person name="Johnson S."/>
            <person name="Bishop-Lilly K.A."/>
            <person name="Detter C."/>
            <person name="Han C."/>
            <person name="Sozhamannan S."/>
            <person name="Rosenzweig C.N."/>
            <person name="Skowronski E.W."/>
        </authorList>
    </citation>
    <scope>NUCLEOTIDE SEQUENCE [LARGE SCALE GENOMIC DNA]</scope>
    <source>
        <strain evidence="4 5">CC-PW-9</strain>
    </source>
</reference>
<dbReference type="Proteomes" id="UP000287996">
    <property type="component" value="Unassembled WGS sequence"/>
</dbReference>